<dbReference type="NCBIfam" id="TIGR02971">
    <property type="entry name" value="heterocyst_DevB"/>
    <property type="match status" value="1"/>
</dbReference>
<protein>
    <submittedName>
        <fullName evidence="5">Macrolide export protein MacA</fullName>
    </submittedName>
</protein>
<dbReference type="Proteomes" id="UP000248857">
    <property type="component" value="Unassembled WGS sequence"/>
</dbReference>
<reference evidence="5 6" key="1">
    <citation type="journal article" date="2018" name="Sci. Rep.">
        <title>A novel species of the marine cyanobacterium Acaryochloris with a unique pigment content and lifestyle.</title>
        <authorList>
            <person name="Partensky F."/>
            <person name="Six C."/>
            <person name="Ratin M."/>
            <person name="Garczarek L."/>
            <person name="Vaulot D."/>
            <person name="Probert I."/>
            <person name="Calteau A."/>
            <person name="Gourvil P."/>
            <person name="Marie D."/>
            <person name="Grebert T."/>
            <person name="Bouchier C."/>
            <person name="Le Panse S."/>
            <person name="Gachenot M."/>
            <person name="Rodriguez F."/>
            <person name="Garrido J.L."/>
        </authorList>
    </citation>
    <scope>NUCLEOTIDE SEQUENCE [LARGE SCALE GENOMIC DNA]</scope>
    <source>
        <strain evidence="5 6">RCC1774</strain>
    </source>
</reference>
<evidence type="ECO:0000313" key="5">
    <source>
        <dbReference type="EMBL" id="PZD74180.1"/>
    </source>
</evidence>
<sequence length="397" mass="42576">MGDKPLLKPPGKWIVGGAILVALTTAAVGIARVAQLQPGEEASAEGQQASETGGRLVTALGRVEPEGEIIKIGAPAGERILRMLVQDGQEVKQGQAIAYLESYPEQLAERDLAKSQLQEAKALLASEQQLGQVQVQEAQTRQAQVSQPKAEQMRAQAATVERLKAELTLAQKDYQRFQYLQERGAISAKELDDRALALRSRQEELNNAAATFAQLRQQLQTDFANATTQVDMARAGTIKSQVQTQVASRIRELEVANARLARTIIAAPQNGQILKVLLREGEAVPLGGSQGGSDGDPTIVEMGNTSRMVVVAEVYETDIRHVKVGQSAMVTSPAFDGELYGVVKQVGLRIGKNDVLDTDPAANTDSRVIEVKIGLANGSPVAQLTNLQVDVVIRPQG</sequence>
<organism evidence="5 6">
    <name type="scientific">Acaryochloris thomasi RCC1774</name>
    <dbReference type="NCBI Taxonomy" id="1764569"/>
    <lineage>
        <taxon>Bacteria</taxon>
        <taxon>Bacillati</taxon>
        <taxon>Cyanobacteriota</taxon>
        <taxon>Cyanophyceae</taxon>
        <taxon>Acaryochloridales</taxon>
        <taxon>Acaryochloridaceae</taxon>
        <taxon>Acaryochloris</taxon>
        <taxon>Acaryochloris thomasi</taxon>
    </lineage>
</organism>
<dbReference type="PANTHER" id="PTHR32347:SF27">
    <property type="entry name" value="RND EFFLUX PUMP MEMBRANE FUSION PROTEIN BARREL-SANDWICH DOMAIN-CONTAINING PROTEIN"/>
    <property type="match status" value="1"/>
</dbReference>
<keyword evidence="6" id="KW-1185">Reference proteome</keyword>
<evidence type="ECO:0000256" key="2">
    <source>
        <dbReference type="ARBA" id="ARBA00023054"/>
    </source>
</evidence>
<evidence type="ECO:0000313" key="6">
    <source>
        <dbReference type="Proteomes" id="UP000248857"/>
    </source>
</evidence>
<feature type="transmembrane region" description="Helical" evidence="4">
    <location>
        <begin position="13"/>
        <end position="34"/>
    </location>
</feature>
<proteinExistence type="predicted"/>
<dbReference type="AlphaFoldDB" id="A0A2W1JLC1"/>
<dbReference type="Gene3D" id="2.40.30.170">
    <property type="match status" value="1"/>
</dbReference>
<accession>A0A2W1JLC1</accession>
<comment type="caution">
    <text evidence="5">The sequence shown here is derived from an EMBL/GenBank/DDBJ whole genome shotgun (WGS) entry which is preliminary data.</text>
</comment>
<keyword evidence="4" id="KW-0472">Membrane</keyword>
<dbReference type="RefSeq" id="WP_110985319.1">
    <property type="nucleotide sequence ID" value="NZ_CAWNWM010000003.1"/>
</dbReference>
<feature type="coiled-coil region" evidence="3">
    <location>
        <begin position="110"/>
        <end position="218"/>
    </location>
</feature>
<evidence type="ECO:0000256" key="1">
    <source>
        <dbReference type="ARBA" id="ARBA00004196"/>
    </source>
</evidence>
<dbReference type="EMBL" id="PQWO01000003">
    <property type="protein sequence ID" value="PZD74180.1"/>
    <property type="molecule type" value="Genomic_DNA"/>
</dbReference>
<dbReference type="PANTHER" id="PTHR32347">
    <property type="entry name" value="EFFLUX SYSTEM COMPONENT YKNX-RELATED"/>
    <property type="match status" value="1"/>
</dbReference>
<keyword evidence="4" id="KW-0812">Transmembrane</keyword>
<evidence type="ECO:0000256" key="4">
    <source>
        <dbReference type="SAM" id="Phobius"/>
    </source>
</evidence>
<name>A0A2W1JLC1_9CYAN</name>
<keyword evidence="2 3" id="KW-0175">Coiled coil</keyword>
<evidence type="ECO:0000256" key="3">
    <source>
        <dbReference type="SAM" id="Coils"/>
    </source>
</evidence>
<dbReference type="InterPro" id="IPR050465">
    <property type="entry name" value="UPF0194_transport"/>
</dbReference>
<gene>
    <name evidence="5" type="primary">macA_1</name>
    <name evidence="5" type="ORF">C1752_01354</name>
</gene>
<dbReference type="GO" id="GO:0030313">
    <property type="term" value="C:cell envelope"/>
    <property type="evidence" value="ECO:0007669"/>
    <property type="project" value="UniProtKB-SubCell"/>
</dbReference>
<dbReference type="InterPro" id="IPR014315">
    <property type="entry name" value="ABC_heterocyst_DevB"/>
</dbReference>
<keyword evidence="4" id="KW-1133">Transmembrane helix</keyword>
<comment type="subcellular location">
    <subcellularLocation>
        <location evidence="1">Cell envelope</location>
    </subcellularLocation>
</comment>
<dbReference type="OrthoDB" id="264111at2"/>
<dbReference type="PRINTS" id="PR01490">
    <property type="entry name" value="RTXTOXIND"/>
</dbReference>